<dbReference type="SUPFAM" id="SSF55961">
    <property type="entry name" value="Bet v1-like"/>
    <property type="match status" value="1"/>
</dbReference>
<keyword evidence="3" id="KW-0515">Mutator protein</keyword>
<evidence type="ECO:0000256" key="10">
    <source>
        <dbReference type="ARBA" id="ARBA00035861"/>
    </source>
</evidence>
<evidence type="ECO:0000256" key="1">
    <source>
        <dbReference type="ARBA" id="ARBA00001946"/>
    </source>
</evidence>
<dbReference type="GO" id="GO:0035539">
    <property type="term" value="F:8-oxo-7,8-dihydrodeoxyguanosine triphosphate pyrophosphatase activity"/>
    <property type="evidence" value="ECO:0007669"/>
    <property type="project" value="UniProtKB-EC"/>
</dbReference>
<name>A0A848DG96_9PSEU</name>
<evidence type="ECO:0000256" key="7">
    <source>
        <dbReference type="ARBA" id="ARBA00022801"/>
    </source>
</evidence>
<dbReference type="InterPro" id="IPR019587">
    <property type="entry name" value="Polyketide_cyclase/dehydratase"/>
</dbReference>
<comment type="cofactor">
    <cofactor evidence="1">
        <name>Mg(2+)</name>
        <dbReference type="ChEBI" id="CHEBI:18420"/>
    </cofactor>
</comment>
<dbReference type="Gene3D" id="3.30.530.20">
    <property type="match status" value="1"/>
</dbReference>
<protein>
    <recommendedName>
        <fullName evidence="11">8-oxo-dGTP diphosphatase</fullName>
        <ecNumber evidence="11">3.6.1.55</ecNumber>
    </recommendedName>
</protein>
<reference evidence="13 14" key="1">
    <citation type="submission" date="2020-04" db="EMBL/GenBank/DDBJ databases">
        <authorList>
            <person name="Klaysubun C."/>
            <person name="Duangmal K."/>
            <person name="Lipun K."/>
        </authorList>
    </citation>
    <scope>NUCLEOTIDE SEQUENCE [LARGE SCALE GENOMIC DNA]</scope>
    <source>
        <strain evidence="13 14">DSM 45300</strain>
    </source>
</reference>
<dbReference type="Pfam" id="PF10604">
    <property type="entry name" value="Polyketide_cyc2"/>
    <property type="match status" value="1"/>
</dbReference>
<dbReference type="PANTHER" id="PTHR47707">
    <property type="entry name" value="8-OXO-DGTP DIPHOSPHATASE"/>
    <property type="match status" value="1"/>
</dbReference>
<evidence type="ECO:0000256" key="4">
    <source>
        <dbReference type="ARBA" id="ARBA00022705"/>
    </source>
</evidence>
<dbReference type="GO" id="GO:0008413">
    <property type="term" value="F:8-oxo-7,8-dihydroguanosine triphosphate pyrophosphatase activity"/>
    <property type="evidence" value="ECO:0007669"/>
    <property type="project" value="TreeGrafter"/>
</dbReference>
<dbReference type="CDD" id="cd03425">
    <property type="entry name" value="NUDIX_MutT_NudA_like"/>
    <property type="match status" value="1"/>
</dbReference>
<dbReference type="GO" id="GO:0044716">
    <property type="term" value="F:8-oxo-GDP phosphatase activity"/>
    <property type="evidence" value="ECO:0007669"/>
    <property type="project" value="TreeGrafter"/>
</dbReference>
<keyword evidence="9" id="KW-0234">DNA repair</keyword>
<keyword evidence="14" id="KW-1185">Reference proteome</keyword>
<sequence length="286" mass="30381">MRRSPVVPALRSTTLIDAPPRTVAGLLRDSEVAAEALARDGHRFTAPARLLVPGDEVRLGARLLPGIRLPLTTRITAISPAGMTSVLTRGPARELVHTVTLTPTATGTRLVDELMWTAPWGPLGRIGDALLLRRMVRRLLAARAGVLTERVAALAGASVVVATALVRDGRVLAAQRSRPPELAGQWELPGGRVEAGESEPDAVARECREELGTDVRAIGRLGTDLPIAPGLLRVHRAEPAPGAAEPRALEHSALRWVGADELADLDWVAADRAVLADLTELLTGRT</sequence>
<dbReference type="PRINTS" id="PR00502">
    <property type="entry name" value="NUDIXFAMILY"/>
</dbReference>
<comment type="catalytic activity">
    <reaction evidence="10">
        <text>8-oxo-dGTP + H2O = 8-oxo-dGMP + diphosphate + H(+)</text>
        <dbReference type="Rhea" id="RHEA:31575"/>
        <dbReference type="ChEBI" id="CHEBI:15377"/>
        <dbReference type="ChEBI" id="CHEBI:15378"/>
        <dbReference type="ChEBI" id="CHEBI:33019"/>
        <dbReference type="ChEBI" id="CHEBI:63224"/>
        <dbReference type="ChEBI" id="CHEBI:77896"/>
        <dbReference type="EC" id="3.6.1.55"/>
    </reaction>
</comment>
<evidence type="ECO:0000256" key="2">
    <source>
        <dbReference type="ARBA" id="ARBA00005582"/>
    </source>
</evidence>
<organism evidence="13 14">
    <name type="scientific">Pseudonocardia bannensis</name>
    <dbReference type="NCBI Taxonomy" id="630973"/>
    <lineage>
        <taxon>Bacteria</taxon>
        <taxon>Bacillati</taxon>
        <taxon>Actinomycetota</taxon>
        <taxon>Actinomycetes</taxon>
        <taxon>Pseudonocardiales</taxon>
        <taxon>Pseudonocardiaceae</taxon>
        <taxon>Pseudonocardia</taxon>
    </lineage>
</organism>
<keyword evidence="4" id="KW-0235">DNA replication</keyword>
<dbReference type="SUPFAM" id="SSF55811">
    <property type="entry name" value="Nudix"/>
    <property type="match status" value="1"/>
</dbReference>
<dbReference type="GO" id="GO:0044715">
    <property type="term" value="F:8-oxo-dGDP phosphatase activity"/>
    <property type="evidence" value="ECO:0007669"/>
    <property type="project" value="TreeGrafter"/>
</dbReference>
<feature type="domain" description="Nudix hydrolase" evidence="12">
    <location>
        <begin position="156"/>
        <end position="280"/>
    </location>
</feature>
<keyword evidence="6" id="KW-0227">DNA damage</keyword>
<proteinExistence type="inferred from homology"/>
<evidence type="ECO:0000256" key="5">
    <source>
        <dbReference type="ARBA" id="ARBA00022723"/>
    </source>
</evidence>
<evidence type="ECO:0000256" key="9">
    <source>
        <dbReference type="ARBA" id="ARBA00023204"/>
    </source>
</evidence>
<evidence type="ECO:0000256" key="8">
    <source>
        <dbReference type="ARBA" id="ARBA00022842"/>
    </source>
</evidence>
<dbReference type="GO" id="GO:0006260">
    <property type="term" value="P:DNA replication"/>
    <property type="evidence" value="ECO:0007669"/>
    <property type="project" value="UniProtKB-KW"/>
</dbReference>
<evidence type="ECO:0000256" key="3">
    <source>
        <dbReference type="ARBA" id="ARBA00022457"/>
    </source>
</evidence>
<comment type="similarity">
    <text evidence="2">Belongs to the Nudix hydrolase family.</text>
</comment>
<evidence type="ECO:0000313" key="13">
    <source>
        <dbReference type="EMBL" id="NMH91574.1"/>
    </source>
</evidence>
<dbReference type="PROSITE" id="PS51462">
    <property type="entry name" value="NUDIX"/>
    <property type="match status" value="1"/>
</dbReference>
<dbReference type="EMBL" id="JAAXKZ010000020">
    <property type="protein sequence ID" value="NMH91574.1"/>
    <property type="molecule type" value="Genomic_DNA"/>
</dbReference>
<evidence type="ECO:0000256" key="11">
    <source>
        <dbReference type="ARBA" id="ARBA00038905"/>
    </source>
</evidence>
<dbReference type="InterPro" id="IPR015797">
    <property type="entry name" value="NUDIX_hydrolase-like_dom_sf"/>
</dbReference>
<dbReference type="PANTHER" id="PTHR47707:SF1">
    <property type="entry name" value="NUDIX HYDROLASE FAMILY PROTEIN"/>
    <property type="match status" value="1"/>
</dbReference>
<dbReference type="EC" id="3.6.1.55" evidence="11"/>
<dbReference type="GO" id="GO:0046872">
    <property type="term" value="F:metal ion binding"/>
    <property type="evidence" value="ECO:0007669"/>
    <property type="project" value="UniProtKB-KW"/>
</dbReference>
<dbReference type="InterPro" id="IPR000086">
    <property type="entry name" value="NUDIX_hydrolase_dom"/>
</dbReference>
<dbReference type="InterPro" id="IPR047127">
    <property type="entry name" value="MutT-like"/>
</dbReference>
<keyword evidence="7" id="KW-0378">Hydrolase</keyword>
<dbReference type="InterPro" id="IPR020476">
    <property type="entry name" value="Nudix_hydrolase"/>
</dbReference>
<comment type="caution">
    <text evidence="13">The sequence shown here is derived from an EMBL/GenBank/DDBJ whole genome shotgun (WGS) entry which is preliminary data.</text>
</comment>
<dbReference type="GO" id="GO:0006281">
    <property type="term" value="P:DNA repair"/>
    <property type="evidence" value="ECO:0007669"/>
    <property type="project" value="UniProtKB-KW"/>
</dbReference>
<dbReference type="Proteomes" id="UP000586918">
    <property type="component" value="Unassembled WGS sequence"/>
</dbReference>
<dbReference type="AlphaFoldDB" id="A0A848DG96"/>
<gene>
    <name evidence="13" type="ORF">HF519_08240</name>
</gene>
<keyword evidence="5" id="KW-0479">Metal-binding</keyword>
<dbReference type="Gene3D" id="3.90.79.10">
    <property type="entry name" value="Nucleoside Triphosphate Pyrophosphohydrolase"/>
    <property type="match status" value="1"/>
</dbReference>
<evidence type="ECO:0000259" key="12">
    <source>
        <dbReference type="PROSITE" id="PS51462"/>
    </source>
</evidence>
<evidence type="ECO:0000256" key="6">
    <source>
        <dbReference type="ARBA" id="ARBA00022763"/>
    </source>
</evidence>
<keyword evidence="8" id="KW-0460">Magnesium</keyword>
<dbReference type="Pfam" id="PF00293">
    <property type="entry name" value="NUDIX"/>
    <property type="match status" value="1"/>
</dbReference>
<accession>A0A848DG96</accession>
<evidence type="ECO:0000313" key="14">
    <source>
        <dbReference type="Proteomes" id="UP000586918"/>
    </source>
</evidence>
<dbReference type="InterPro" id="IPR023393">
    <property type="entry name" value="START-like_dom_sf"/>
</dbReference>